<protein>
    <submittedName>
        <fullName evidence="3">DUF1269 domain-containing protein</fullName>
    </submittedName>
</protein>
<keyword evidence="1" id="KW-0175">Coiled coil</keyword>
<gene>
    <name evidence="3" type="ORF">WDJ61_02530</name>
</gene>
<dbReference type="RefSeq" id="WP_338752918.1">
    <property type="nucleotide sequence ID" value="NZ_CP147404.1"/>
</dbReference>
<organism evidence="3 4">
    <name type="scientific">Bacillus kandeliae</name>
    <dbReference type="NCBI Taxonomy" id="3129297"/>
    <lineage>
        <taxon>Bacteria</taxon>
        <taxon>Bacillati</taxon>
        <taxon>Bacillota</taxon>
        <taxon>Bacilli</taxon>
        <taxon>Bacillales</taxon>
        <taxon>Bacillaceae</taxon>
        <taxon>Bacillus</taxon>
    </lineage>
</organism>
<keyword evidence="2" id="KW-0812">Transmembrane</keyword>
<evidence type="ECO:0000313" key="3">
    <source>
        <dbReference type="EMBL" id="WXB93550.1"/>
    </source>
</evidence>
<evidence type="ECO:0000313" key="4">
    <source>
        <dbReference type="Proteomes" id="UP001387364"/>
    </source>
</evidence>
<proteinExistence type="predicted"/>
<name>A0ABZ2N7J3_9BACI</name>
<sequence>MEKKVLIMTFEMNSQAYEAFSKLKELHLQQRIVVEQMAIVNHDEAHSFQVKDFLDMTGNDKLITGGLIGMLVGILGGPLGMLLGWTTGSIIGGTGDASEVKDALSAFEKTSDAISQGKTGLIVIASEYAEEVIDQLVHGELNGEVIRLHEQSVREEVEAARQAEKELRKEARKKWFNEKFRKKSTN</sequence>
<feature type="transmembrane region" description="Helical" evidence="2">
    <location>
        <begin position="62"/>
        <end position="85"/>
    </location>
</feature>
<evidence type="ECO:0000256" key="2">
    <source>
        <dbReference type="SAM" id="Phobius"/>
    </source>
</evidence>
<evidence type="ECO:0000256" key="1">
    <source>
        <dbReference type="SAM" id="Coils"/>
    </source>
</evidence>
<dbReference type="EMBL" id="CP147404">
    <property type="protein sequence ID" value="WXB93550.1"/>
    <property type="molecule type" value="Genomic_DNA"/>
</dbReference>
<accession>A0ABZ2N7J3</accession>
<reference evidence="3 4" key="1">
    <citation type="submission" date="2024-02" db="EMBL/GenBank/DDBJ databases">
        <title>Seven novel Bacillus-like species.</title>
        <authorList>
            <person name="Liu G."/>
        </authorList>
    </citation>
    <scope>NUCLEOTIDE SEQUENCE [LARGE SCALE GENOMIC DNA]</scope>
    <source>
        <strain evidence="3 4">FJAT-52991</strain>
    </source>
</reference>
<keyword evidence="2" id="KW-1133">Transmembrane helix</keyword>
<keyword evidence="4" id="KW-1185">Reference proteome</keyword>
<dbReference type="Proteomes" id="UP001387364">
    <property type="component" value="Chromosome"/>
</dbReference>
<feature type="coiled-coil region" evidence="1">
    <location>
        <begin position="146"/>
        <end position="174"/>
    </location>
</feature>
<keyword evidence="2" id="KW-0472">Membrane</keyword>